<comment type="caution">
    <text evidence="1">The sequence shown here is derived from an EMBL/GenBank/DDBJ whole genome shotgun (WGS) entry which is preliminary data.</text>
</comment>
<dbReference type="Proteomes" id="UP001164539">
    <property type="component" value="Chromosome 8"/>
</dbReference>
<keyword evidence="2" id="KW-1185">Reference proteome</keyword>
<protein>
    <submittedName>
        <fullName evidence="1">28 kDa ribonucleoprotein, chloroplastic-like</fullName>
    </submittedName>
</protein>
<accession>A0ACC1XLQ8</accession>
<dbReference type="EMBL" id="CM051401">
    <property type="protein sequence ID" value="KAJ4712461.1"/>
    <property type="molecule type" value="Genomic_DNA"/>
</dbReference>
<name>A0ACC1XLQ8_MELAZ</name>
<reference evidence="1 2" key="1">
    <citation type="journal article" date="2023" name="Science">
        <title>Complex scaffold remodeling in plant triterpene biosynthesis.</title>
        <authorList>
            <person name="De La Pena R."/>
            <person name="Hodgson H."/>
            <person name="Liu J.C."/>
            <person name="Stephenson M.J."/>
            <person name="Martin A.C."/>
            <person name="Owen C."/>
            <person name="Harkess A."/>
            <person name="Leebens-Mack J."/>
            <person name="Jimenez L.E."/>
            <person name="Osbourn A."/>
            <person name="Sattely E.S."/>
        </authorList>
    </citation>
    <scope>NUCLEOTIDE SEQUENCE [LARGE SCALE GENOMIC DNA]</scope>
    <source>
        <strain evidence="2">cv. JPN11</strain>
        <tissue evidence="1">Leaf</tissue>
    </source>
</reference>
<gene>
    <name evidence="1" type="ORF">OWV82_014704</name>
</gene>
<sequence length="333" mass="37452">MSSATKSIFKPLSMADSTSLLALPSIFTTTTKPPHPYLSIQPRPIKLHLFHSLSSQNLFSKLNKPTHFSPFTALVSQTSDWAHQEEDNNTTITIEEQGQSDEESTLENQDTSDWGPEGEDAVIEASETQGESGEAGVFEEREEEEEFVEPPEEAKLFVGNLPYDVDSQKLAMLFEKAGIVEIAEVIYNRETDRSRGFGFVTMSTVEEAEKAVEMFHRYDFDGRFLTVNKAAPRGTEPERPPRVFEPSFRIYVGNLPWEVDNARLEQVFSEHGKVLNARVVYDRETGRSRGFGFVTMSTETELNDAIAALDGQNLDGRAIRVNVAEDRQRRGSF</sequence>
<evidence type="ECO:0000313" key="1">
    <source>
        <dbReference type="EMBL" id="KAJ4712461.1"/>
    </source>
</evidence>
<evidence type="ECO:0000313" key="2">
    <source>
        <dbReference type="Proteomes" id="UP001164539"/>
    </source>
</evidence>
<organism evidence="1 2">
    <name type="scientific">Melia azedarach</name>
    <name type="common">Chinaberry tree</name>
    <dbReference type="NCBI Taxonomy" id="155640"/>
    <lineage>
        <taxon>Eukaryota</taxon>
        <taxon>Viridiplantae</taxon>
        <taxon>Streptophyta</taxon>
        <taxon>Embryophyta</taxon>
        <taxon>Tracheophyta</taxon>
        <taxon>Spermatophyta</taxon>
        <taxon>Magnoliopsida</taxon>
        <taxon>eudicotyledons</taxon>
        <taxon>Gunneridae</taxon>
        <taxon>Pentapetalae</taxon>
        <taxon>rosids</taxon>
        <taxon>malvids</taxon>
        <taxon>Sapindales</taxon>
        <taxon>Meliaceae</taxon>
        <taxon>Melia</taxon>
    </lineage>
</organism>
<proteinExistence type="predicted"/>